<evidence type="ECO:0000313" key="3">
    <source>
        <dbReference type="Proteomes" id="UP000009027"/>
    </source>
</evidence>
<protein>
    <submittedName>
        <fullName evidence="2">Uncharacterized protein</fullName>
    </submittedName>
</protein>
<dbReference type="VEuPathDB" id="TriTrypDB:TvY486_0044860"/>
<feature type="compositionally biased region" description="Basic residues" evidence="1">
    <location>
        <begin position="114"/>
        <end position="138"/>
    </location>
</feature>
<dbReference type="Proteomes" id="UP000009027">
    <property type="component" value="Unassembled WGS sequence"/>
</dbReference>
<feature type="compositionally biased region" description="Basic residues" evidence="1">
    <location>
        <begin position="1"/>
        <end position="16"/>
    </location>
</feature>
<sequence length="227" mass="26110">MPKTEKHRPATRGHRNSKTEETQNTAQRSFNTKTFALHRQKRQRKGNKKDHTHNTQTQKSHGEKRTRNSKDCQKKDVQHQHANTNRETTTHTPPAAQPRSHRKNTQQRHDMGRHQHTKKQVRKNITHKHGHGTNRHRQTAPIVRNAGNDRQGTEKGQLKKRSAGIDSPKGSGQDKQARAENDSAARSCETLLGKNKDTHRHRTQRRGTKCEESGERGLQAKTMEHAH</sequence>
<dbReference type="EMBL" id="CAEX01007942">
    <property type="protein sequence ID" value="CCD21570.1"/>
    <property type="molecule type" value="Genomic_DNA"/>
</dbReference>
<feature type="compositionally biased region" description="Basic residues" evidence="1">
    <location>
        <begin position="36"/>
        <end position="51"/>
    </location>
</feature>
<feature type="compositionally biased region" description="Polar residues" evidence="1">
    <location>
        <begin position="80"/>
        <end position="92"/>
    </location>
</feature>
<keyword evidence="3" id="KW-1185">Reference proteome</keyword>
<proteinExistence type="predicted"/>
<feature type="region of interest" description="Disordered" evidence="1">
    <location>
        <begin position="1"/>
        <end position="227"/>
    </location>
</feature>
<feature type="compositionally biased region" description="Basic residues" evidence="1">
    <location>
        <begin position="197"/>
        <end position="207"/>
    </location>
</feature>
<feature type="compositionally biased region" description="Polar residues" evidence="1">
    <location>
        <begin position="22"/>
        <end position="34"/>
    </location>
</feature>
<accession>F9WVG2</accession>
<feature type="compositionally biased region" description="Basic and acidic residues" evidence="1">
    <location>
        <begin position="60"/>
        <end position="79"/>
    </location>
</feature>
<dbReference type="AlphaFoldDB" id="F9WVG2"/>
<organism evidence="2 3">
    <name type="scientific">Trypanosoma vivax (strain Y486)</name>
    <dbReference type="NCBI Taxonomy" id="1055687"/>
    <lineage>
        <taxon>Eukaryota</taxon>
        <taxon>Discoba</taxon>
        <taxon>Euglenozoa</taxon>
        <taxon>Kinetoplastea</taxon>
        <taxon>Metakinetoplastina</taxon>
        <taxon>Trypanosomatida</taxon>
        <taxon>Trypanosomatidae</taxon>
        <taxon>Trypanosoma</taxon>
        <taxon>Duttonella</taxon>
    </lineage>
</organism>
<evidence type="ECO:0000313" key="2">
    <source>
        <dbReference type="EMBL" id="CCD21570.1"/>
    </source>
</evidence>
<evidence type="ECO:0000256" key="1">
    <source>
        <dbReference type="SAM" id="MobiDB-lite"/>
    </source>
</evidence>
<name>F9WVG2_TRYVY</name>
<gene>
    <name evidence="2" type="ORF">TvY486_0044860</name>
</gene>
<reference evidence="2 3" key="1">
    <citation type="journal article" date="2012" name="Proc. Natl. Acad. Sci. U.S.A.">
        <title>Antigenic diversity is generated by distinct evolutionary mechanisms in African trypanosome species.</title>
        <authorList>
            <person name="Jackson A.P."/>
            <person name="Berry A."/>
            <person name="Aslett M."/>
            <person name="Allison H.C."/>
            <person name="Burton P."/>
            <person name="Vavrova-Anderson J."/>
            <person name="Brown R."/>
            <person name="Browne H."/>
            <person name="Corton N."/>
            <person name="Hauser H."/>
            <person name="Gamble J."/>
            <person name="Gilderthorp R."/>
            <person name="Marcello L."/>
            <person name="McQuillan J."/>
            <person name="Otto T.D."/>
            <person name="Quail M.A."/>
            <person name="Sanders M.J."/>
            <person name="van Tonder A."/>
            <person name="Ginger M.L."/>
            <person name="Field M.C."/>
            <person name="Barry J.D."/>
            <person name="Hertz-Fowler C."/>
            <person name="Berriman M."/>
        </authorList>
    </citation>
    <scope>NUCLEOTIDE SEQUENCE</scope>
    <source>
        <strain evidence="2 3">Y486</strain>
    </source>
</reference>